<gene>
    <name evidence="6" type="ORF">V757_04790</name>
</gene>
<name>V8G8N6_9BURK</name>
<dbReference type="GO" id="GO:0004553">
    <property type="term" value="F:hydrolase activity, hydrolyzing O-glycosyl compounds"/>
    <property type="evidence" value="ECO:0007669"/>
    <property type="project" value="InterPro"/>
</dbReference>
<dbReference type="Pfam" id="PF01055">
    <property type="entry name" value="Glyco_hydro_31_2nd"/>
    <property type="match status" value="1"/>
</dbReference>
<dbReference type="InterPro" id="IPR000322">
    <property type="entry name" value="Glyco_hydro_31_TIM"/>
</dbReference>
<dbReference type="OrthoDB" id="176168at2"/>
<sequence length="718" mass="81781">MIQIKKLKLIDHQQGLCLFEIEKDLFLRIEATALGVFRIRCGAKNKIDDSLLNPRAKERQELLLARNELSSEFVIEEHKKNSQWQISHGNTSVELQVNPFAMIFRRDGEVVLKTTDENALIVDTEVDEEAWTINFALPKNDHVYGLGRTAGAYSRRGEELFSDAHDHQYLPFAWSTKGWGLFPNSLKQVRHQVGIKKAPTIYQLQIHDNSLDLFVYIGTVADIFNQFSASLGRPGQPPLSAMGIWLDQIDGQSFTDVLEQAEQLDQKGFVVDTINLAPPSVFLFQDDKLTLEWDTERLGDVRQFIADYLKEGKHICVPSWPGVPVGTALFKDLEDRAWLLLDDDGHAYRVSTPYGEVGILDLTYKDAYKFWESRHQQLLDNTDTGINLIDVISIPDHINARQGETGAFLRQLYPLRLEQSMYDAQSYHKIPKEAYLRREALSLNSPRYTGLHLQHSINNFEDIKSLLRLHLTTQASGVISQTHSLLVNTNSSNLYLRFLALSVFSAGFSLVADKQYLPDQFDQKTQEQIKVFFDLRSRLIPYVLGNIEDATRTGLPVQRMMAVAFPDDQKAHKYEYQFLFGPALLVAPILDGGNEVEIYLPEGEAWWDVNTGIRYEGGQVLQYECDVSTIPVFGREGHMLCMGPVLEGLSKFNTARILDQVWLFGMPLYNPVVMRNKIRVMQMQGSSYIKGFEGLDILQSSGLEVKRRGAEVRISRER</sequence>
<dbReference type="GO" id="GO:0030246">
    <property type="term" value="F:carbohydrate binding"/>
    <property type="evidence" value="ECO:0007669"/>
    <property type="project" value="InterPro"/>
</dbReference>
<keyword evidence="7" id="KW-1185">Reference proteome</keyword>
<dbReference type="Pfam" id="PF13802">
    <property type="entry name" value="Gal_mutarotas_2"/>
    <property type="match status" value="1"/>
</dbReference>
<reference evidence="6 7" key="1">
    <citation type="submission" date="2013-11" db="EMBL/GenBank/DDBJ databases">
        <title>Genomic analysis of Pelistega sp. HM-7.</title>
        <authorList>
            <person name="Kumbhare S.V."/>
            <person name="Shetty S.A."/>
            <person name="Sharma O."/>
            <person name="Dhotre D.P."/>
        </authorList>
    </citation>
    <scope>NUCLEOTIDE SEQUENCE [LARGE SCALE GENOMIC DNA]</scope>
    <source>
        <strain evidence="6 7">HM-7</strain>
    </source>
</reference>
<dbReference type="InterPro" id="IPR051816">
    <property type="entry name" value="Glycosyl_Hydrolase_31"/>
</dbReference>
<dbReference type="InterPro" id="IPR017853">
    <property type="entry name" value="GH"/>
</dbReference>
<keyword evidence="2 6" id="KW-0378">Hydrolase</keyword>
<dbReference type="PANTHER" id="PTHR43863:SF2">
    <property type="entry name" value="MALTASE-GLUCOAMYLASE"/>
    <property type="match status" value="1"/>
</dbReference>
<comment type="caution">
    <text evidence="6">The sequence shown here is derived from an EMBL/GenBank/DDBJ whole genome shotgun (WGS) entry which is preliminary data.</text>
</comment>
<keyword evidence="2" id="KW-0326">Glycosidase</keyword>
<protein>
    <submittedName>
        <fullName evidence="6">Glycosyl hydrolase</fullName>
    </submittedName>
</protein>
<dbReference type="SUPFAM" id="SSF74650">
    <property type="entry name" value="Galactose mutarotase-like"/>
    <property type="match status" value="1"/>
</dbReference>
<evidence type="ECO:0000259" key="3">
    <source>
        <dbReference type="Pfam" id="PF01055"/>
    </source>
</evidence>
<accession>V8G8N6</accession>
<evidence type="ECO:0000256" key="2">
    <source>
        <dbReference type="RuleBase" id="RU361185"/>
    </source>
</evidence>
<dbReference type="Gene3D" id="3.20.20.80">
    <property type="entry name" value="Glycosidases"/>
    <property type="match status" value="1"/>
</dbReference>
<dbReference type="GO" id="GO:0005975">
    <property type="term" value="P:carbohydrate metabolic process"/>
    <property type="evidence" value="ECO:0007669"/>
    <property type="project" value="InterPro"/>
</dbReference>
<dbReference type="PANTHER" id="PTHR43863">
    <property type="entry name" value="HYDROLASE, PUTATIVE (AFU_ORTHOLOGUE AFUA_1G03140)-RELATED"/>
    <property type="match status" value="1"/>
</dbReference>
<dbReference type="InterPro" id="IPR048395">
    <property type="entry name" value="Glyco_hydro_31_C"/>
</dbReference>
<dbReference type="InterPro" id="IPR013780">
    <property type="entry name" value="Glyco_hydro_b"/>
</dbReference>
<dbReference type="PATRIC" id="fig|1414851.3.peg.959"/>
<dbReference type="AlphaFoldDB" id="V8G8N6"/>
<dbReference type="Gene3D" id="2.60.40.1760">
    <property type="entry name" value="glycosyl hydrolase (family 31)"/>
    <property type="match status" value="1"/>
</dbReference>
<feature type="domain" description="Glycosyl hydrolase family 31 C-terminal" evidence="5">
    <location>
        <begin position="554"/>
        <end position="640"/>
    </location>
</feature>
<proteinExistence type="inferred from homology"/>
<dbReference type="Proteomes" id="UP000018766">
    <property type="component" value="Unassembled WGS sequence"/>
</dbReference>
<feature type="domain" description="Glycoside hydrolase family 31 N-terminal" evidence="4">
    <location>
        <begin position="28"/>
        <end position="185"/>
    </location>
</feature>
<dbReference type="CDD" id="cd14752">
    <property type="entry name" value="GH31_N"/>
    <property type="match status" value="1"/>
</dbReference>
<dbReference type="Gene3D" id="2.60.40.1180">
    <property type="entry name" value="Golgi alpha-mannosidase II"/>
    <property type="match status" value="1"/>
</dbReference>
<evidence type="ECO:0000259" key="4">
    <source>
        <dbReference type="Pfam" id="PF13802"/>
    </source>
</evidence>
<dbReference type="EMBL" id="AYSV01000068">
    <property type="protein sequence ID" value="ETD72323.1"/>
    <property type="molecule type" value="Genomic_DNA"/>
</dbReference>
<evidence type="ECO:0000313" key="7">
    <source>
        <dbReference type="Proteomes" id="UP000018766"/>
    </source>
</evidence>
<dbReference type="RefSeq" id="WP_023950309.1">
    <property type="nucleotide sequence ID" value="NZ_AYSV01000068.1"/>
</dbReference>
<comment type="similarity">
    <text evidence="1 2">Belongs to the glycosyl hydrolase 31 family.</text>
</comment>
<evidence type="ECO:0000256" key="1">
    <source>
        <dbReference type="ARBA" id="ARBA00007806"/>
    </source>
</evidence>
<feature type="domain" description="Glycoside hydrolase family 31 TIM barrel" evidence="3">
    <location>
        <begin position="235"/>
        <end position="543"/>
    </location>
</feature>
<evidence type="ECO:0000313" key="6">
    <source>
        <dbReference type="EMBL" id="ETD72323.1"/>
    </source>
</evidence>
<dbReference type="InterPro" id="IPR025887">
    <property type="entry name" value="Glyco_hydro_31_N_dom"/>
</dbReference>
<dbReference type="Pfam" id="PF21365">
    <property type="entry name" value="Glyco_hydro_31_3rd"/>
    <property type="match status" value="1"/>
</dbReference>
<dbReference type="SUPFAM" id="SSF51445">
    <property type="entry name" value="(Trans)glycosidases"/>
    <property type="match status" value="1"/>
</dbReference>
<dbReference type="InterPro" id="IPR011013">
    <property type="entry name" value="Gal_mutarotase_sf_dom"/>
</dbReference>
<evidence type="ECO:0000259" key="5">
    <source>
        <dbReference type="Pfam" id="PF21365"/>
    </source>
</evidence>
<organism evidence="6 7">
    <name type="scientific">Pelistega indica</name>
    <dbReference type="NCBI Taxonomy" id="1414851"/>
    <lineage>
        <taxon>Bacteria</taxon>
        <taxon>Pseudomonadati</taxon>
        <taxon>Pseudomonadota</taxon>
        <taxon>Betaproteobacteria</taxon>
        <taxon>Burkholderiales</taxon>
        <taxon>Alcaligenaceae</taxon>
        <taxon>Pelistega</taxon>
    </lineage>
</organism>
<dbReference type="SUPFAM" id="SSF51011">
    <property type="entry name" value="Glycosyl hydrolase domain"/>
    <property type="match status" value="1"/>
</dbReference>